<accession>A0A484MEK7</accession>
<reference evidence="1 2" key="1">
    <citation type="submission" date="2018-04" db="EMBL/GenBank/DDBJ databases">
        <authorList>
            <person name="Vogel A."/>
        </authorList>
    </citation>
    <scope>NUCLEOTIDE SEQUENCE [LARGE SCALE GENOMIC DNA]</scope>
</reference>
<dbReference type="Pfam" id="PF07891">
    <property type="entry name" value="DUF1666"/>
    <property type="match status" value="1"/>
</dbReference>
<proteinExistence type="predicted"/>
<dbReference type="EMBL" id="OOIL02003368">
    <property type="protein sequence ID" value="VFQ87162.1"/>
    <property type="molecule type" value="Genomic_DNA"/>
</dbReference>
<dbReference type="InterPro" id="IPR012870">
    <property type="entry name" value="DUF1666"/>
</dbReference>
<dbReference type="Proteomes" id="UP000595140">
    <property type="component" value="Unassembled WGS sequence"/>
</dbReference>
<dbReference type="OrthoDB" id="1909644at2759"/>
<evidence type="ECO:0000313" key="1">
    <source>
        <dbReference type="EMBL" id="VFQ87162.1"/>
    </source>
</evidence>
<organism evidence="1 2">
    <name type="scientific">Cuscuta campestris</name>
    <dbReference type="NCBI Taxonomy" id="132261"/>
    <lineage>
        <taxon>Eukaryota</taxon>
        <taxon>Viridiplantae</taxon>
        <taxon>Streptophyta</taxon>
        <taxon>Embryophyta</taxon>
        <taxon>Tracheophyta</taxon>
        <taxon>Spermatophyta</taxon>
        <taxon>Magnoliopsida</taxon>
        <taxon>eudicotyledons</taxon>
        <taxon>Gunneridae</taxon>
        <taxon>Pentapetalae</taxon>
        <taxon>asterids</taxon>
        <taxon>lamiids</taxon>
        <taxon>Solanales</taxon>
        <taxon>Convolvulaceae</taxon>
        <taxon>Cuscuteae</taxon>
        <taxon>Cuscuta</taxon>
        <taxon>Cuscuta subgen. Grammica</taxon>
        <taxon>Cuscuta sect. Cleistogrammica</taxon>
    </lineage>
</organism>
<protein>
    <submittedName>
        <fullName evidence="1">Uncharacterized protein</fullName>
    </submittedName>
</protein>
<dbReference type="PANTHER" id="PTHR46702:SF2">
    <property type="entry name" value="DNA LIGASE (DUF1666)"/>
    <property type="match status" value="1"/>
</dbReference>
<dbReference type="PANTHER" id="PTHR46702">
    <property type="entry name" value="DNA LIGASE (DUF1666)-RELATED"/>
    <property type="match status" value="1"/>
</dbReference>
<name>A0A484MEK7_9ASTE</name>
<evidence type="ECO:0000313" key="2">
    <source>
        <dbReference type="Proteomes" id="UP000595140"/>
    </source>
</evidence>
<keyword evidence="2" id="KW-1185">Reference proteome</keyword>
<gene>
    <name evidence="1" type="ORF">CCAM_LOCUS28938</name>
</gene>
<sequence length="357" mass="41672">MWNYQSTLFASEAAHRGNKGIIVNDQFSGSDAEESSGSEAATAYYSCPAGVESDDDEDVVKQYTSRSFPATTTWEESYSVFHKYDEEMLLLDRLSFQKLQETESLEWIETCPRSKSEREPNSEKHSLIRNKKLPWECPNNLYHELEAAYVAQICLTWEALKWNYNYFLSTLITSSSCESESDRGCPATTAQQFQQFQVLLQRYIENEAYENGRRPEIYARMRSLAPMLLQVPHCISDKKDKQCRIITALLRKTRRASADHTLLQLLKKVNKKKKSKLKEIRISGKKSLTRRWVREEEEMERLMAHIDLKVVSRVLKMAQVNDKQLHWCEEKMSRVKFCDGKLLRDQFLLCPLFYPLS</sequence>
<dbReference type="AlphaFoldDB" id="A0A484MEK7"/>